<sequence>MNLSPAHLGARLLQDRRSARAPIWLFRHGLGWLFGGRVLLLEHVGRKSGEPRFVCLELVERPEPDALVIVSGFGRRAQWYRNLEAEPRCHVSIGTRRRVPALARFLSAEESAETLGRYATEHPRAWQQLRGVIEEAVGHEVAGLPMVRLDLLPERT</sequence>
<name>A0A0A0JLE4_9MICO</name>
<dbReference type="eggNOG" id="COG0748">
    <property type="taxonomic scope" value="Bacteria"/>
</dbReference>
<dbReference type="InterPro" id="IPR004378">
    <property type="entry name" value="F420H2_quin_Rdtase"/>
</dbReference>
<dbReference type="RefSeq" id="WP_035904335.1">
    <property type="nucleotide sequence ID" value="NZ_AVPK01000004.1"/>
</dbReference>
<dbReference type="SUPFAM" id="SSF50475">
    <property type="entry name" value="FMN-binding split barrel"/>
    <property type="match status" value="1"/>
</dbReference>
<dbReference type="GO" id="GO:0016491">
    <property type="term" value="F:oxidoreductase activity"/>
    <property type="evidence" value="ECO:0007669"/>
    <property type="project" value="InterPro"/>
</dbReference>
<reference evidence="1 2" key="1">
    <citation type="submission" date="2013-08" db="EMBL/GenBank/DDBJ databases">
        <title>The genome sequence of Knoellia subterranea.</title>
        <authorList>
            <person name="Zhu W."/>
            <person name="Wang G."/>
        </authorList>
    </citation>
    <scope>NUCLEOTIDE SEQUENCE [LARGE SCALE GENOMIC DNA]</scope>
    <source>
        <strain evidence="1 2">KCTC 19937</strain>
    </source>
</reference>
<dbReference type="NCBIfam" id="TIGR00026">
    <property type="entry name" value="hi_GC_TIGR00026"/>
    <property type="match status" value="1"/>
</dbReference>
<evidence type="ECO:0000313" key="1">
    <source>
        <dbReference type="EMBL" id="KGN37938.1"/>
    </source>
</evidence>
<evidence type="ECO:0000313" key="2">
    <source>
        <dbReference type="Proteomes" id="UP000030011"/>
    </source>
</evidence>
<dbReference type="STRING" id="1385521.N803_12820"/>
<accession>A0A0A0JLE4</accession>
<dbReference type="Proteomes" id="UP000030011">
    <property type="component" value="Unassembled WGS sequence"/>
</dbReference>
<dbReference type="OrthoDB" id="3778270at2"/>
<dbReference type="AlphaFoldDB" id="A0A0A0JLE4"/>
<proteinExistence type="predicted"/>
<dbReference type="Pfam" id="PF04075">
    <property type="entry name" value="F420H2_quin_red"/>
    <property type="match status" value="1"/>
</dbReference>
<gene>
    <name evidence="1" type="ORF">N803_12820</name>
</gene>
<dbReference type="EMBL" id="AVPK01000004">
    <property type="protein sequence ID" value="KGN37938.1"/>
    <property type="molecule type" value="Genomic_DNA"/>
</dbReference>
<dbReference type="InterPro" id="IPR012349">
    <property type="entry name" value="Split_barrel_FMN-bd"/>
</dbReference>
<comment type="caution">
    <text evidence="1">The sequence shown here is derived from an EMBL/GenBank/DDBJ whole genome shotgun (WGS) entry which is preliminary data.</text>
</comment>
<dbReference type="Gene3D" id="2.30.110.10">
    <property type="entry name" value="Electron Transport, Fmn-binding Protein, Chain A"/>
    <property type="match status" value="1"/>
</dbReference>
<protein>
    <submittedName>
        <fullName evidence="1">Nitroreductase</fullName>
    </submittedName>
</protein>
<organism evidence="1 2">
    <name type="scientific">Knoellia subterranea KCTC 19937</name>
    <dbReference type="NCBI Taxonomy" id="1385521"/>
    <lineage>
        <taxon>Bacteria</taxon>
        <taxon>Bacillati</taxon>
        <taxon>Actinomycetota</taxon>
        <taxon>Actinomycetes</taxon>
        <taxon>Micrococcales</taxon>
        <taxon>Intrasporangiaceae</taxon>
        <taxon>Knoellia</taxon>
    </lineage>
</organism>
<keyword evidence="2" id="KW-1185">Reference proteome</keyword>